<reference evidence="2" key="1">
    <citation type="submission" date="2017-09" db="EMBL/GenBank/DDBJ databases">
        <authorList>
            <person name="Varghese N."/>
            <person name="Submissions S."/>
        </authorList>
    </citation>
    <scope>NUCLEOTIDE SEQUENCE [LARGE SCALE GENOMIC DNA]</scope>
    <source>
        <strain evidence="2">DSM 44270</strain>
    </source>
</reference>
<keyword evidence="2" id="KW-1185">Reference proteome</keyword>
<organism evidence="1 2">
    <name type="scientific">Blastococcus haudaquaticus</name>
    <dbReference type="NCBI Taxonomy" id="1938745"/>
    <lineage>
        <taxon>Bacteria</taxon>
        <taxon>Bacillati</taxon>
        <taxon>Actinomycetota</taxon>
        <taxon>Actinomycetes</taxon>
        <taxon>Geodermatophilales</taxon>
        <taxon>Geodermatophilaceae</taxon>
        <taxon>Blastococcus</taxon>
    </lineage>
</organism>
<proteinExistence type="predicted"/>
<protein>
    <submittedName>
        <fullName evidence="1">Uncharacterized protein</fullName>
    </submittedName>
</protein>
<dbReference type="Proteomes" id="UP000219482">
    <property type="component" value="Unassembled WGS sequence"/>
</dbReference>
<evidence type="ECO:0000313" key="1">
    <source>
        <dbReference type="EMBL" id="SOE03485.1"/>
    </source>
</evidence>
<sequence length="307" mass="34643">MTSDSPDYRVRPAKHVERLMLTEALRRFDRLHPLSEVQYVGFGAHHFVDFTLIHRALGVDKMVSIESSASIFKRSEFNKPFNSIELLRGQSWERLNDVDLKIPSIVWLDYTHKLDRKMLGDIDDVALRASSPTVLIVTVNAQQDETGATATGRLKALAERIGPEAVPIGTREADLTGWSNAAVARRIVDERIKATVAGRGDDLRYRQLFNFEYRDGARMLTVGGLLFSSDLADAVDACKWEASSCFSPTVDAIRIELPVLTARELAFLDAELPNGTARSRPPGLTADEVETYRRFYRYYPRYALVEY</sequence>
<evidence type="ECO:0000313" key="2">
    <source>
        <dbReference type="Proteomes" id="UP000219482"/>
    </source>
</evidence>
<accession>A0A286H6R7</accession>
<name>A0A286H6R7_9ACTN</name>
<dbReference type="EMBL" id="OCNK01000007">
    <property type="protein sequence ID" value="SOE03485.1"/>
    <property type="molecule type" value="Genomic_DNA"/>
</dbReference>
<dbReference type="RefSeq" id="WP_369406770.1">
    <property type="nucleotide sequence ID" value="NZ_OCNK01000007.1"/>
</dbReference>
<dbReference type="Pfam" id="PF20553">
    <property type="entry name" value="Methyltransf_35"/>
    <property type="match status" value="1"/>
</dbReference>
<dbReference type="InterPro" id="IPR046788">
    <property type="entry name" value="Methyltransf_35"/>
</dbReference>
<dbReference type="AlphaFoldDB" id="A0A286H6R7"/>
<gene>
    <name evidence="1" type="ORF">SAMN06272739_4195</name>
</gene>